<dbReference type="InterPro" id="IPR037481">
    <property type="entry name" value="LacX"/>
</dbReference>
<protein>
    <submittedName>
        <fullName evidence="1">Galactose mutarotase</fullName>
    </submittedName>
</protein>
<dbReference type="InterPro" id="IPR008183">
    <property type="entry name" value="Aldose_1/G6P_1-epimerase"/>
</dbReference>
<dbReference type="SUPFAM" id="SSF74650">
    <property type="entry name" value="Galactose mutarotase-like"/>
    <property type="match status" value="1"/>
</dbReference>
<dbReference type="EMBL" id="FUXI01000005">
    <property type="protein sequence ID" value="SJZ52550.1"/>
    <property type="molecule type" value="Genomic_DNA"/>
</dbReference>
<proteinExistence type="predicted"/>
<dbReference type="InterPro" id="IPR011013">
    <property type="entry name" value="Gal_mutarotase_sf_dom"/>
</dbReference>
<dbReference type="Proteomes" id="UP000190328">
    <property type="component" value="Unassembled WGS sequence"/>
</dbReference>
<evidence type="ECO:0000313" key="1">
    <source>
        <dbReference type="EMBL" id="SJZ52550.1"/>
    </source>
</evidence>
<organism evidence="1 2">
    <name type="scientific">Pilibacter termitis</name>
    <dbReference type="NCBI Taxonomy" id="263852"/>
    <lineage>
        <taxon>Bacteria</taxon>
        <taxon>Bacillati</taxon>
        <taxon>Bacillota</taxon>
        <taxon>Bacilli</taxon>
        <taxon>Lactobacillales</taxon>
        <taxon>Enterococcaceae</taxon>
        <taxon>Pilibacter</taxon>
    </lineage>
</organism>
<dbReference type="CDD" id="cd09024">
    <property type="entry name" value="Aldose_epim_lacX"/>
    <property type="match status" value="1"/>
</dbReference>
<dbReference type="InterPro" id="IPR014718">
    <property type="entry name" value="GH-type_carb-bd"/>
</dbReference>
<gene>
    <name evidence="1" type="ORF">SAMN02745116_00624</name>
</gene>
<dbReference type="GO" id="GO:0030246">
    <property type="term" value="F:carbohydrate binding"/>
    <property type="evidence" value="ECO:0007669"/>
    <property type="project" value="InterPro"/>
</dbReference>
<dbReference type="OrthoDB" id="9795355at2"/>
<keyword evidence="2" id="KW-1185">Reference proteome</keyword>
<dbReference type="RefSeq" id="WP_078806582.1">
    <property type="nucleotide sequence ID" value="NZ_FUXI01000005.1"/>
</dbReference>
<sequence length="291" mass="33424">MNFTLENEQFTATIKSLGAELVSYQSKETGIEYIWNGNPEYWARHTPVLFPHVGKLKDDTLIFQGKSYSSTQHGFARDKEFTLVEQTDETIVLSLRFDEETLARYPFQFELLITYTLSAKGIETKWTVKNLDAQEKMYFGIGGHPAFNVPLTEGLTFEDYYFELSPKGMRTRIPFVVPYLDVAGKFDEEVEKIAIFHEQFHNDALIYETKGHTEITIKSDKSPHALTLSYDNIDYVGLWSPYPKESPFVCIEPWCSFADTTEDSGIFDEKSSVQVLQPLGVFETSYWISAK</sequence>
<accession>A0A1T4LCY5</accession>
<dbReference type="GO" id="GO:0016853">
    <property type="term" value="F:isomerase activity"/>
    <property type="evidence" value="ECO:0007669"/>
    <property type="project" value="InterPro"/>
</dbReference>
<reference evidence="1 2" key="1">
    <citation type="submission" date="2017-02" db="EMBL/GenBank/DDBJ databases">
        <authorList>
            <person name="Peterson S.W."/>
        </authorList>
    </citation>
    <scope>NUCLEOTIDE SEQUENCE [LARGE SCALE GENOMIC DNA]</scope>
    <source>
        <strain evidence="1 2">ATCC BAA-1030</strain>
    </source>
</reference>
<dbReference type="Gene3D" id="2.70.98.10">
    <property type="match status" value="1"/>
</dbReference>
<dbReference type="STRING" id="263852.SAMN02745116_00624"/>
<dbReference type="PANTHER" id="PTHR11122">
    <property type="entry name" value="APOSPORY-ASSOCIATED PROTEIN C-RELATED"/>
    <property type="match status" value="1"/>
</dbReference>
<dbReference type="AlphaFoldDB" id="A0A1T4LCY5"/>
<dbReference type="PANTHER" id="PTHR11122:SF13">
    <property type="entry name" value="GLUCOSE-6-PHOSPHATE 1-EPIMERASE"/>
    <property type="match status" value="1"/>
</dbReference>
<evidence type="ECO:0000313" key="2">
    <source>
        <dbReference type="Proteomes" id="UP000190328"/>
    </source>
</evidence>
<dbReference type="GO" id="GO:0005975">
    <property type="term" value="P:carbohydrate metabolic process"/>
    <property type="evidence" value="ECO:0007669"/>
    <property type="project" value="InterPro"/>
</dbReference>
<dbReference type="Pfam" id="PF01263">
    <property type="entry name" value="Aldose_epim"/>
    <property type="match status" value="1"/>
</dbReference>
<name>A0A1T4LCY5_9ENTE</name>